<dbReference type="PANTHER" id="PTHR46007">
    <property type="entry name" value="MEDIATOR OF RNA POLYMERASE II TRANSCRIPTION SUBUNIT 12"/>
    <property type="match status" value="1"/>
</dbReference>
<organism evidence="2 3">
    <name type="scientific">Cyclospora cayetanensis</name>
    <dbReference type="NCBI Taxonomy" id="88456"/>
    <lineage>
        <taxon>Eukaryota</taxon>
        <taxon>Sar</taxon>
        <taxon>Alveolata</taxon>
        <taxon>Apicomplexa</taxon>
        <taxon>Conoidasida</taxon>
        <taxon>Coccidia</taxon>
        <taxon>Eucoccidiorida</taxon>
        <taxon>Eimeriorina</taxon>
        <taxon>Eimeriidae</taxon>
        <taxon>Cyclospora</taxon>
    </lineage>
</organism>
<name>A0A6P6S1P8_9EIME</name>
<dbReference type="Proteomes" id="UP000515125">
    <property type="component" value="Unplaced"/>
</dbReference>
<proteinExistence type="predicted"/>
<sequence length="1326" mass="138187">QQGRYSCSGSSCNIAVPAPTEGPLVDLLPLFLSRTDPAVVTTTAAAERLNFSPVAAAAAAVPPKDADDVVCYCLRLGFLRQQAEATPGAAVPGIAAVEPAQQKQGWQAEGPQKEEQQLTASVGRCSCCCCSRCSEREVASLPFAPCLFDRPAATETLEQQQMEAAALTQDQRQEQQQQQQQKQTEALCKENHGLAVAVAMPAEIVAPCFVCAAVVPLLMRFWGSWRWTPQHLLQWTMAAAPEAIAATCPPPACSLAASAAAALAAAAADLRGAKGVSSCSSAVVQLYSTPSTTAGGKPAAGVDSACQWTEQTLHSHAAGAMSDAPATSERVRALNLDEAVQRLALLSSPLADSPTGDIAALNSMVEEQSKQNSQREPLNQWEHQPVLRETELVSSGARTSSTGQVSTSVAQSSISECHGERGRNYQCTAPEAEDLVASYFNHVRQLHEAHSFSDRVCSFGSTADCLDISSVCTVALRLLGADKKHQYCDMLTPTNHCYCSVNCSAEGNIFGVATQSTKPASIGLLKAILPLPEDVHVQRGKQQRHHRPGFACEYIGVTDVATGDTLTVSLLLTLLLPTQRMLLPWDIHWAPRTAGLSSTEGAAAETERLVCTAEPTRHSLPECMSRRSTACGVSPSNGGWCCGRTCICSCCNDNSSCADDASSEWQKASSVILSASPGDLGPTTEVFQLVSDVLGPLLLPAQQKQQHCKLMQQSVGAEVSGPQEPLRTPLAPQGGQGEESSASSTAGSSTVWARTVSGGVSLRVTSAEEASSSLESDSEGAPVSPFMQQERQQQGPLPSAGSLVLPHSLAAPQGDEGCGGPADCAINSSSSSSSSIVAGAEDSCGVMIDALRDLVGFVRIGAEVDVGFPISAELLEEAGEELHAICRANKQAMQSPNKWSFLLRLLYAVGATQSPLSPGTPSTDAGVTGAGSGGLTQQAQLLDVSLSLEAPDAAERCRATSLWSEGPGLQQQSELRLLPALFAGLYYTGATAKRRLFPRHRIVSAVAAGGPVSGSASPRSRNRKQQTLGAHHKQQQKPQQQAPLHCSAASLSSGQDGGLSDRSVLAGKTSSGSSLAPGGKTSGRSSNRSGNNTPTGVYFDAARQLWRCQWRSEGRLRSKGFAVSSEPASHPTAAASGAGTATWAQPIAVQQAAAKQSTAEERRLLDATISSSNSKGAVVSESVFAAPQFASTAVQPPLTTAAAVTQLQGERFLEVAAVGFLFGGCAAAATAADAAAAGTGRFGSKTQHQDELRQVASQRAIPGEGSAQAVGMATAKGGEQQQQGRTRILTLAPCILEGQNREDSGNTADQGDEGAAKRLRVAPDSV</sequence>
<keyword evidence="2" id="KW-1185">Reference proteome</keyword>
<dbReference type="InterPro" id="IPR051647">
    <property type="entry name" value="Mediator_comp_sub12"/>
</dbReference>
<feature type="region of interest" description="Disordered" evidence="1">
    <location>
        <begin position="1009"/>
        <end position="1095"/>
    </location>
</feature>
<feature type="compositionally biased region" description="Basic residues" evidence="1">
    <location>
        <begin position="1020"/>
        <end position="1035"/>
    </location>
</feature>
<dbReference type="RefSeq" id="XP_026193587.1">
    <property type="nucleotide sequence ID" value="XM_026337802.1"/>
</dbReference>
<feature type="region of interest" description="Disordered" evidence="1">
    <location>
        <begin position="767"/>
        <end position="823"/>
    </location>
</feature>
<feature type="compositionally biased region" description="Low complexity" evidence="1">
    <location>
        <begin position="1078"/>
        <end position="1095"/>
    </location>
</feature>
<evidence type="ECO:0000313" key="2">
    <source>
        <dbReference type="Proteomes" id="UP000515125"/>
    </source>
</evidence>
<evidence type="ECO:0000313" key="3">
    <source>
        <dbReference type="RefSeq" id="XP_026193587.1"/>
    </source>
</evidence>
<feature type="compositionally biased region" description="Low complexity" evidence="1">
    <location>
        <begin position="1036"/>
        <end position="1063"/>
    </location>
</feature>
<feature type="region of interest" description="Disordered" evidence="1">
    <location>
        <begin position="713"/>
        <end position="750"/>
    </location>
</feature>
<dbReference type="GO" id="GO:0003713">
    <property type="term" value="F:transcription coactivator activity"/>
    <property type="evidence" value="ECO:0007669"/>
    <property type="project" value="TreeGrafter"/>
</dbReference>
<feature type="region of interest" description="Disordered" evidence="1">
    <location>
        <begin position="1299"/>
        <end position="1326"/>
    </location>
</feature>
<feature type="region of interest" description="Disordered" evidence="1">
    <location>
        <begin position="392"/>
        <end position="415"/>
    </location>
</feature>
<reference evidence="3" key="1">
    <citation type="submission" date="2025-08" db="UniProtKB">
        <authorList>
            <consortium name="RefSeq"/>
        </authorList>
    </citation>
    <scope>IDENTIFICATION</scope>
</reference>
<feature type="compositionally biased region" description="Low complexity" evidence="1">
    <location>
        <begin position="738"/>
        <end position="750"/>
    </location>
</feature>
<dbReference type="GO" id="GO:0016592">
    <property type="term" value="C:mediator complex"/>
    <property type="evidence" value="ECO:0007669"/>
    <property type="project" value="TreeGrafter"/>
</dbReference>
<feature type="non-terminal residue" evidence="3">
    <location>
        <position position="1"/>
    </location>
</feature>
<feature type="compositionally biased region" description="Low complexity" evidence="1">
    <location>
        <begin position="1009"/>
        <end position="1018"/>
    </location>
</feature>
<gene>
    <name evidence="3" type="primary">LOC34621519</name>
</gene>
<dbReference type="GeneID" id="34621519"/>
<dbReference type="OrthoDB" id="348021at2759"/>
<dbReference type="Gene3D" id="1.20.5.2050">
    <property type="match status" value="1"/>
</dbReference>
<feature type="compositionally biased region" description="Polar residues" evidence="1">
    <location>
        <begin position="786"/>
        <end position="796"/>
    </location>
</feature>
<dbReference type="GO" id="GO:0045944">
    <property type="term" value="P:positive regulation of transcription by RNA polymerase II"/>
    <property type="evidence" value="ECO:0007669"/>
    <property type="project" value="TreeGrafter"/>
</dbReference>
<protein>
    <submittedName>
        <fullName evidence="3">Uncharacterized protein LOC34621519</fullName>
    </submittedName>
</protein>
<dbReference type="PANTHER" id="PTHR46007:SF8">
    <property type="entry name" value="C2H2-TYPE DOMAIN-CONTAINING PROTEIN"/>
    <property type="match status" value="1"/>
</dbReference>
<evidence type="ECO:0000256" key="1">
    <source>
        <dbReference type="SAM" id="MobiDB-lite"/>
    </source>
</evidence>
<accession>A0A6P6S1P8</accession>